<protein>
    <submittedName>
        <fullName evidence="2">Uncharacterized protein</fullName>
    </submittedName>
</protein>
<name>A0A8J2LHJ4_9HEXA</name>
<evidence type="ECO:0000313" key="3">
    <source>
        <dbReference type="Proteomes" id="UP000708208"/>
    </source>
</evidence>
<reference evidence="2" key="1">
    <citation type="submission" date="2021-06" db="EMBL/GenBank/DDBJ databases">
        <authorList>
            <person name="Hodson N. C."/>
            <person name="Mongue J. A."/>
            <person name="Jaron S. K."/>
        </authorList>
    </citation>
    <scope>NUCLEOTIDE SEQUENCE</scope>
</reference>
<organism evidence="2 3">
    <name type="scientific">Allacma fusca</name>
    <dbReference type="NCBI Taxonomy" id="39272"/>
    <lineage>
        <taxon>Eukaryota</taxon>
        <taxon>Metazoa</taxon>
        <taxon>Ecdysozoa</taxon>
        <taxon>Arthropoda</taxon>
        <taxon>Hexapoda</taxon>
        <taxon>Collembola</taxon>
        <taxon>Symphypleona</taxon>
        <taxon>Sminthuridae</taxon>
        <taxon>Allacma</taxon>
    </lineage>
</organism>
<feature type="signal peptide" evidence="1">
    <location>
        <begin position="1"/>
        <end position="17"/>
    </location>
</feature>
<sequence>MDFFYFVLFFLAWIASSEVSGAIGQGALSIAEIGEGQGRAYNKFAGPQGSSHGSGGDSAKRNFGSKKKMGLALSRPSWLAMLKVLDLVSDLVTVWDTDMDTDTVVFPTTTSTKDMDMDMESLTDMVMDMVMDTDTLTTT</sequence>
<evidence type="ECO:0000313" key="2">
    <source>
        <dbReference type="EMBL" id="CAG7835623.1"/>
    </source>
</evidence>
<comment type="caution">
    <text evidence="2">The sequence shown here is derived from an EMBL/GenBank/DDBJ whole genome shotgun (WGS) entry which is preliminary data.</text>
</comment>
<dbReference type="EMBL" id="CAJVCH010570694">
    <property type="protein sequence ID" value="CAG7835623.1"/>
    <property type="molecule type" value="Genomic_DNA"/>
</dbReference>
<keyword evidence="1" id="KW-0732">Signal</keyword>
<feature type="chain" id="PRO_5035221276" evidence="1">
    <location>
        <begin position="18"/>
        <end position="139"/>
    </location>
</feature>
<gene>
    <name evidence="2" type="ORF">AFUS01_LOCUS44968</name>
</gene>
<accession>A0A8J2LHJ4</accession>
<dbReference type="Proteomes" id="UP000708208">
    <property type="component" value="Unassembled WGS sequence"/>
</dbReference>
<evidence type="ECO:0000256" key="1">
    <source>
        <dbReference type="SAM" id="SignalP"/>
    </source>
</evidence>
<keyword evidence="3" id="KW-1185">Reference proteome</keyword>
<dbReference type="AlphaFoldDB" id="A0A8J2LHJ4"/>
<proteinExistence type="predicted"/>